<gene>
    <name evidence="3" type="primary">TEX9</name>
    <name evidence="3" type="synonym">tex9</name>
</gene>
<evidence type="ECO:0000256" key="2">
    <source>
        <dbReference type="SAM" id="MobiDB-lite"/>
    </source>
</evidence>
<reference evidence="3 4" key="1">
    <citation type="submission" date="2019-04" db="EMBL/GenBank/DDBJ databases">
        <authorList>
            <consortium name="Wellcome Sanger Institute Data Sharing"/>
        </authorList>
    </citation>
    <scope>NUCLEOTIDE SEQUENCE [LARGE SCALE GENOMIC DNA]</scope>
</reference>
<dbReference type="PANTHER" id="PTHR23313:SF0">
    <property type="entry name" value="TESTIS-EXPRESSED PROTEIN 9"/>
    <property type="match status" value="1"/>
</dbReference>
<evidence type="ECO:0000313" key="4">
    <source>
        <dbReference type="Proteomes" id="UP000694397"/>
    </source>
</evidence>
<feature type="compositionally biased region" description="Polar residues" evidence="2">
    <location>
        <begin position="167"/>
        <end position="179"/>
    </location>
</feature>
<dbReference type="OrthoDB" id="269872at2759"/>
<feature type="compositionally biased region" description="Polar residues" evidence="2">
    <location>
        <begin position="146"/>
        <end position="159"/>
    </location>
</feature>
<dbReference type="PANTHER" id="PTHR23313">
    <property type="entry name" value="TSEC1-RELATED"/>
    <property type="match status" value="1"/>
</dbReference>
<keyword evidence="4" id="KW-1185">Reference proteome</keyword>
<reference evidence="3" key="2">
    <citation type="submission" date="2025-08" db="UniProtKB">
        <authorList>
            <consortium name="Ensembl"/>
        </authorList>
    </citation>
    <scope>IDENTIFICATION</scope>
</reference>
<dbReference type="AlphaFoldDB" id="A0A8C9V986"/>
<dbReference type="KEGG" id="sfm:108926738"/>
<evidence type="ECO:0000256" key="1">
    <source>
        <dbReference type="SAM" id="Coils"/>
    </source>
</evidence>
<dbReference type="CTD" id="374618"/>
<feature type="coiled-coil region" evidence="1">
    <location>
        <begin position="85"/>
        <end position="119"/>
    </location>
</feature>
<protein>
    <submittedName>
        <fullName evidence="3">Testis expressed 9</fullName>
    </submittedName>
</protein>
<dbReference type="GeneID" id="108926738"/>
<accession>A0A8C9V986</accession>
<dbReference type="Ensembl" id="ENSSFOT00015038289.2">
    <property type="protein sequence ID" value="ENSSFOP00015037871.1"/>
    <property type="gene ID" value="ENSSFOG00015024108.2"/>
</dbReference>
<dbReference type="Proteomes" id="UP000694397">
    <property type="component" value="Chromosome 11"/>
</dbReference>
<dbReference type="GeneTree" id="ENSGT00390000018333"/>
<name>A0A8C9V986_SCLFO</name>
<keyword evidence="1" id="KW-0175">Coiled coil</keyword>
<sequence length="441" mass="50255">MTQAMSEMLKCKKLNCHVARVDYLLVAKQLKRLFHRSWRKMAETRSSSFRAFKKAQLVRMEKPQATKSINGPFSAHQGTTPHMDLLVKEEEYKRLNAELEAKTAQIVRQAEELMNKEQNETLSKAISSHLSTDLDIEVDKEEIRNPSPSATTENQTSAKAANKKTVVKSTVQSRPSSAAQRKKVSKTTKASTVDDVAIHTDFLDFSLAKTISNIESKLEEGMIHEDVVDEVIPSVGEEMSSEAQIRFLQAKLRVLQEELNRLSYENNKKEEENDSLTAKIKQVEEERNRLQRTTSVQQTQMEKQKALAEDSSRKCEGLQQEVATLKKEIDGLKRAQKQAASAHSATEVRLNRALEEAEKCRTELNKIRQSSKDAANQEHQKVELLQAENKKLEKQKAELIGGFKKQLKLIDVLKRQKMHFEAAKMLSFTEEEFMKALDWGT</sequence>
<feature type="coiled-coil region" evidence="1">
    <location>
        <begin position="238"/>
        <end position="402"/>
    </location>
</feature>
<evidence type="ECO:0000313" key="3">
    <source>
        <dbReference type="Ensembl" id="ENSSFOP00015037871.1"/>
    </source>
</evidence>
<dbReference type="RefSeq" id="XP_018595156.1">
    <property type="nucleotide sequence ID" value="XM_018739640.2"/>
</dbReference>
<proteinExistence type="predicted"/>
<feature type="region of interest" description="Disordered" evidence="2">
    <location>
        <begin position="139"/>
        <end position="190"/>
    </location>
</feature>
<reference evidence="3" key="3">
    <citation type="submission" date="2025-09" db="UniProtKB">
        <authorList>
            <consortium name="Ensembl"/>
        </authorList>
    </citation>
    <scope>IDENTIFICATION</scope>
</reference>
<organism evidence="3 4">
    <name type="scientific">Scleropages formosus</name>
    <name type="common">Asian bonytongue</name>
    <name type="synonym">Osteoglossum formosum</name>
    <dbReference type="NCBI Taxonomy" id="113540"/>
    <lineage>
        <taxon>Eukaryota</taxon>
        <taxon>Metazoa</taxon>
        <taxon>Chordata</taxon>
        <taxon>Craniata</taxon>
        <taxon>Vertebrata</taxon>
        <taxon>Euteleostomi</taxon>
        <taxon>Actinopterygii</taxon>
        <taxon>Neopterygii</taxon>
        <taxon>Teleostei</taxon>
        <taxon>Osteoglossocephala</taxon>
        <taxon>Osteoglossomorpha</taxon>
        <taxon>Osteoglossiformes</taxon>
        <taxon>Osteoglossidae</taxon>
        <taxon>Scleropages</taxon>
    </lineage>
</organism>